<dbReference type="PANTHER" id="PTHR43525:SF2">
    <property type="entry name" value="CYSTATHIONINE BETA-LYASE-RELATED"/>
    <property type="match status" value="1"/>
</dbReference>
<dbReference type="GO" id="GO:0030170">
    <property type="term" value="F:pyridoxal phosphate binding"/>
    <property type="evidence" value="ECO:0007669"/>
    <property type="project" value="InterPro"/>
</dbReference>
<dbReference type="CDD" id="cd00609">
    <property type="entry name" value="AAT_like"/>
    <property type="match status" value="1"/>
</dbReference>
<comment type="similarity">
    <text evidence="5">Belongs to the class-II pyridoxal-phosphate-dependent aminotransferase family. MalY/PatB cystathionine beta-lyase subfamily.</text>
</comment>
<evidence type="ECO:0000256" key="4">
    <source>
        <dbReference type="ARBA" id="ARBA00023239"/>
    </source>
</evidence>
<dbReference type="GO" id="GO:0047804">
    <property type="term" value="F:cysteine-S-conjugate beta-lyase activity"/>
    <property type="evidence" value="ECO:0007669"/>
    <property type="project" value="UniProtKB-EC"/>
</dbReference>
<comment type="cofactor">
    <cofactor evidence="1">
        <name>pyridoxal 5'-phosphate</name>
        <dbReference type="ChEBI" id="CHEBI:597326"/>
    </cofactor>
</comment>
<dbReference type="STRING" id="910347.SAMN05421773_10943"/>
<evidence type="ECO:0000313" key="8">
    <source>
        <dbReference type="Proteomes" id="UP000199207"/>
    </source>
</evidence>
<dbReference type="EC" id="4.4.1.13" evidence="2"/>
<evidence type="ECO:0000259" key="6">
    <source>
        <dbReference type="Pfam" id="PF00155"/>
    </source>
</evidence>
<evidence type="ECO:0000256" key="5">
    <source>
        <dbReference type="ARBA" id="ARBA00037974"/>
    </source>
</evidence>
<dbReference type="AlphaFoldDB" id="A0A1I1P8V7"/>
<feature type="domain" description="Aminotransferase class I/classII large" evidence="6">
    <location>
        <begin position="97"/>
        <end position="385"/>
    </location>
</feature>
<name>A0A1I1P8V7_9ACTN</name>
<keyword evidence="8" id="KW-1185">Reference proteome</keyword>
<dbReference type="EMBL" id="FOLM01000009">
    <property type="protein sequence ID" value="SFD06257.1"/>
    <property type="molecule type" value="Genomic_DNA"/>
</dbReference>
<organism evidence="7 8">
    <name type="scientific">Streptomyces aidingensis</name>
    <dbReference type="NCBI Taxonomy" id="910347"/>
    <lineage>
        <taxon>Bacteria</taxon>
        <taxon>Bacillati</taxon>
        <taxon>Actinomycetota</taxon>
        <taxon>Actinomycetes</taxon>
        <taxon>Kitasatosporales</taxon>
        <taxon>Streptomycetaceae</taxon>
        <taxon>Streptomyces</taxon>
    </lineage>
</organism>
<evidence type="ECO:0000313" key="7">
    <source>
        <dbReference type="EMBL" id="SFD06257.1"/>
    </source>
</evidence>
<sequence>MTSSLPDSPDGSVPDPNPLFRLTEEQLRRRTGAKWQRHPPDVLPLWIAEMDVPLPGPVARALTEAVALGDTGYATGIGYAEAVDAFAVKRWNWPVPAERTAMVADIMTGLVELVRLVAGPGDTVVVSPPVYPPFYGFLRNAGLRVAEAPLDPAGRLDAAALAAAFRRGPAAYVLCSPHNPTGTVHTAGELAELARLAGRYGVRVIADEVHAPLVLPGARFVPYLTVPGAETAFSLVSASKAWQLAGAKAALAVAGPGAAGDLARLPEEVSHGPSHLGVIAHIAAFRHCDDWLDTLLAGLDGNRGLLAGLLAEHLPRVRCRPPEGGYLAWLDCRELELGEDPAGVFLDRGRVAVTAGRYFGTGGAGHVRLAFATPPPLLAEAVRRLGRAAGG</sequence>
<dbReference type="Gene3D" id="3.40.640.10">
    <property type="entry name" value="Type I PLP-dependent aspartate aminotransferase-like (Major domain)"/>
    <property type="match status" value="1"/>
</dbReference>
<gene>
    <name evidence="7" type="ORF">SAMN05421773_10943</name>
</gene>
<dbReference type="InterPro" id="IPR015421">
    <property type="entry name" value="PyrdxlP-dep_Trfase_major"/>
</dbReference>
<dbReference type="InterPro" id="IPR051798">
    <property type="entry name" value="Class-II_PLP-Dep_Aminotrans"/>
</dbReference>
<dbReference type="InterPro" id="IPR004839">
    <property type="entry name" value="Aminotransferase_I/II_large"/>
</dbReference>
<reference evidence="7 8" key="1">
    <citation type="submission" date="2016-10" db="EMBL/GenBank/DDBJ databases">
        <authorList>
            <person name="de Groot N.N."/>
        </authorList>
    </citation>
    <scope>NUCLEOTIDE SEQUENCE [LARGE SCALE GENOMIC DNA]</scope>
    <source>
        <strain evidence="7 8">CGMCC 4.5739</strain>
    </source>
</reference>
<protein>
    <recommendedName>
        <fullName evidence="2">cysteine-S-conjugate beta-lyase</fullName>
        <ecNumber evidence="2">4.4.1.13</ecNumber>
    </recommendedName>
</protein>
<evidence type="ECO:0000256" key="2">
    <source>
        <dbReference type="ARBA" id="ARBA00012224"/>
    </source>
</evidence>
<keyword evidence="3" id="KW-0663">Pyridoxal phosphate</keyword>
<dbReference type="Gene3D" id="3.90.1150.10">
    <property type="entry name" value="Aspartate Aminotransferase, domain 1"/>
    <property type="match status" value="1"/>
</dbReference>
<dbReference type="InterPro" id="IPR015424">
    <property type="entry name" value="PyrdxlP-dep_Trfase"/>
</dbReference>
<evidence type="ECO:0000256" key="3">
    <source>
        <dbReference type="ARBA" id="ARBA00022898"/>
    </source>
</evidence>
<proteinExistence type="inferred from homology"/>
<evidence type="ECO:0000256" key="1">
    <source>
        <dbReference type="ARBA" id="ARBA00001933"/>
    </source>
</evidence>
<dbReference type="SUPFAM" id="SSF53383">
    <property type="entry name" value="PLP-dependent transferases"/>
    <property type="match status" value="1"/>
</dbReference>
<dbReference type="PANTHER" id="PTHR43525">
    <property type="entry name" value="PROTEIN MALY"/>
    <property type="match status" value="1"/>
</dbReference>
<dbReference type="Pfam" id="PF00155">
    <property type="entry name" value="Aminotran_1_2"/>
    <property type="match status" value="1"/>
</dbReference>
<keyword evidence="4 7" id="KW-0456">Lyase</keyword>
<accession>A0A1I1P8V7</accession>
<dbReference type="InterPro" id="IPR015422">
    <property type="entry name" value="PyrdxlP-dep_Trfase_small"/>
</dbReference>
<dbReference type="Proteomes" id="UP000199207">
    <property type="component" value="Unassembled WGS sequence"/>
</dbReference>